<evidence type="ECO:0000313" key="1">
    <source>
        <dbReference type="EMBL" id="CAH0302817.1"/>
    </source>
</evidence>
<evidence type="ECO:0000313" key="2">
    <source>
        <dbReference type="Proteomes" id="UP000789326"/>
    </source>
</evidence>
<dbReference type="AlphaFoldDB" id="A0A9W4L9J7"/>
<proteinExistence type="predicted"/>
<gene>
    <name evidence="1" type="ORF">SRABI133_04628</name>
</gene>
<accession>A0A9W4L9J7</accession>
<protein>
    <submittedName>
        <fullName evidence="1">Uncharacterized protein</fullName>
    </submittedName>
</protein>
<dbReference type="EMBL" id="CAKKMG010000110">
    <property type="protein sequence ID" value="CAH0302817.1"/>
    <property type="molecule type" value="Genomic_DNA"/>
</dbReference>
<sequence>MNASLLVSIYDLNGNFLLDFTLTGEMIVPI</sequence>
<organism evidence="1 2">
    <name type="scientific">Peribacillus simplex</name>
    <dbReference type="NCBI Taxonomy" id="1478"/>
    <lineage>
        <taxon>Bacteria</taxon>
        <taxon>Bacillati</taxon>
        <taxon>Bacillota</taxon>
        <taxon>Bacilli</taxon>
        <taxon>Bacillales</taxon>
        <taxon>Bacillaceae</taxon>
        <taxon>Peribacillus</taxon>
    </lineage>
</organism>
<reference evidence="1" key="1">
    <citation type="submission" date="2021-11" db="EMBL/GenBank/DDBJ databases">
        <authorList>
            <person name="Bulgarelli D."/>
        </authorList>
    </citation>
    <scope>NUCLEOTIDE SEQUENCE</scope>
    <source>
        <strain evidence="1">Bi133</strain>
    </source>
</reference>
<dbReference type="Proteomes" id="UP000789326">
    <property type="component" value="Unassembled WGS sequence"/>
</dbReference>
<comment type="caution">
    <text evidence="1">The sequence shown here is derived from an EMBL/GenBank/DDBJ whole genome shotgun (WGS) entry which is preliminary data.</text>
</comment>
<name>A0A9W4L9J7_9BACI</name>